<dbReference type="Gene3D" id="1.10.101.10">
    <property type="entry name" value="PGBD-like superfamily/PGBD"/>
    <property type="match status" value="1"/>
</dbReference>
<dbReference type="EMBL" id="JANIDY010000001">
    <property type="protein sequence ID" value="MCX5617607.1"/>
    <property type="molecule type" value="Genomic_DNA"/>
</dbReference>
<gene>
    <name evidence="3" type="ORF">NQF86_02820</name>
</gene>
<keyword evidence="4" id="KW-1185">Reference proteome</keyword>
<keyword evidence="1" id="KW-0732">Signal</keyword>
<evidence type="ECO:0000259" key="2">
    <source>
        <dbReference type="Pfam" id="PF01471"/>
    </source>
</evidence>
<comment type="caution">
    <text evidence="3">The sequence shown here is derived from an EMBL/GenBank/DDBJ whole genome shotgun (WGS) entry which is preliminary data.</text>
</comment>
<protein>
    <submittedName>
        <fullName evidence="3">Peptidoglycan-binding protein</fullName>
    </submittedName>
</protein>
<name>A0ABT3WES4_9PROT</name>
<feature type="signal peptide" evidence="1">
    <location>
        <begin position="1"/>
        <end position="23"/>
    </location>
</feature>
<dbReference type="InterPro" id="IPR036365">
    <property type="entry name" value="PGBD-like_sf"/>
</dbReference>
<dbReference type="InterPro" id="IPR036366">
    <property type="entry name" value="PGBDSf"/>
</dbReference>
<dbReference type="SUPFAM" id="SSF47090">
    <property type="entry name" value="PGBD-like"/>
    <property type="match status" value="1"/>
</dbReference>
<dbReference type="Proteomes" id="UP001165576">
    <property type="component" value="Unassembled WGS sequence"/>
</dbReference>
<evidence type="ECO:0000313" key="3">
    <source>
        <dbReference type="EMBL" id="MCX5617607.1"/>
    </source>
</evidence>
<proteinExistence type="predicted"/>
<dbReference type="InterPro" id="IPR002477">
    <property type="entry name" value="Peptidoglycan-bd-like"/>
</dbReference>
<feature type="chain" id="PRO_5045917238" evidence="1">
    <location>
        <begin position="24"/>
        <end position="453"/>
    </location>
</feature>
<organism evidence="3 4">
    <name type="scientific">Bombella pluederhausensis</name>
    <dbReference type="NCBI Taxonomy" id="2967336"/>
    <lineage>
        <taxon>Bacteria</taxon>
        <taxon>Pseudomonadati</taxon>
        <taxon>Pseudomonadota</taxon>
        <taxon>Alphaproteobacteria</taxon>
        <taxon>Acetobacterales</taxon>
        <taxon>Acetobacteraceae</taxon>
        <taxon>Bombella</taxon>
    </lineage>
</organism>
<reference evidence="3" key="1">
    <citation type="submission" date="2022-07" db="EMBL/GenBank/DDBJ databases">
        <title>Bombella genomes.</title>
        <authorList>
            <person name="Harer L."/>
            <person name="Styblova S."/>
            <person name="Ehrmann M."/>
        </authorList>
    </citation>
    <scope>NUCLEOTIDE SEQUENCE</scope>
    <source>
        <strain evidence="3">TMW 2.2543</strain>
    </source>
</reference>
<accession>A0ABT3WES4</accession>
<dbReference type="Pfam" id="PF01471">
    <property type="entry name" value="PG_binding_1"/>
    <property type="match status" value="1"/>
</dbReference>
<evidence type="ECO:0000256" key="1">
    <source>
        <dbReference type="SAM" id="SignalP"/>
    </source>
</evidence>
<sequence>MKKSTGLTVGFLLSVMMSSAAIAENKDETLCTHLQQTGALSVAACSDPSLKMAALHYIQARYALEAQDSAKNHTAVAKQLAENDAILRHDCALPPVNPTAAPLSEQEKTCYIDVRQRQTTALSHSLREPYTQEITRSIALHTALQQKLIDGGYLYRSPPIADGIYDHDTRNAIKKWQAAYGDDKTGVITNDEIPHLQKLGLITFGTERANRRSDVSFISFPQPLVSSGKGPALTRIFQMDMLEIDRGYLERITGPAKYIGERSDKLTTLTYMVDDCEVTAYAAGDTIKGYNLHVTPNCTIPLGGNTSDNHPILSLADMTLGEFNTIFQGNNQPIGLCFAGACGNSIDASMGIVSYGAHYNDEVNFSATAANQDMDNDKAIAAEEQWTAAMIGPDDSDAKRDYVEEGKFNCDGKYDEAGIRAMKNVPIQYFFFGRMEPDISLELNAPPSPACTK</sequence>
<dbReference type="RefSeq" id="WP_266116081.1">
    <property type="nucleotide sequence ID" value="NZ_JANIDY010000001.1"/>
</dbReference>
<feature type="domain" description="Peptidoglycan binding-like" evidence="2">
    <location>
        <begin position="143"/>
        <end position="190"/>
    </location>
</feature>
<evidence type="ECO:0000313" key="4">
    <source>
        <dbReference type="Proteomes" id="UP001165576"/>
    </source>
</evidence>